<evidence type="ECO:0000256" key="5">
    <source>
        <dbReference type="ARBA" id="ARBA00022989"/>
    </source>
</evidence>
<feature type="transmembrane region" description="Helical" evidence="7">
    <location>
        <begin position="69"/>
        <end position="96"/>
    </location>
</feature>
<dbReference type="PANTHER" id="PTHR43731">
    <property type="entry name" value="RHOMBOID PROTEASE"/>
    <property type="match status" value="1"/>
</dbReference>
<organism evidence="9 10">
    <name type="scientific">Nitratidesulfovibrio oxamicus</name>
    <dbReference type="NCBI Taxonomy" id="32016"/>
    <lineage>
        <taxon>Bacteria</taxon>
        <taxon>Pseudomonadati</taxon>
        <taxon>Thermodesulfobacteriota</taxon>
        <taxon>Desulfovibrionia</taxon>
        <taxon>Desulfovibrionales</taxon>
        <taxon>Desulfovibrionaceae</taxon>
        <taxon>Nitratidesulfovibrio</taxon>
    </lineage>
</organism>
<dbReference type="RefSeq" id="WP_196608127.1">
    <property type="nucleotide sequence ID" value="NZ_VRYY01000047.1"/>
</dbReference>
<dbReference type="InterPro" id="IPR035952">
    <property type="entry name" value="Rhomboid-like_sf"/>
</dbReference>
<comment type="caution">
    <text evidence="9">The sequence shown here is derived from an EMBL/GenBank/DDBJ whole genome shotgun (WGS) entry which is preliminary data.</text>
</comment>
<dbReference type="Gene3D" id="1.20.1540.10">
    <property type="entry name" value="Rhomboid-like"/>
    <property type="match status" value="1"/>
</dbReference>
<comment type="subcellular location">
    <subcellularLocation>
        <location evidence="1">Membrane</location>
        <topology evidence="1">Multi-pass membrane protein</topology>
    </subcellularLocation>
</comment>
<dbReference type="GO" id="GO:0006508">
    <property type="term" value="P:proteolysis"/>
    <property type="evidence" value="ECO:0007669"/>
    <property type="project" value="UniProtKB-KW"/>
</dbReference>
<proteinExistence type="inferred from homology"/>
<feature type="transmembrane region" description="Helical" evidence="7">
    <location>
        <begin position="200"/>
        <end position="219"/>
    </location>
</feature>
<keyword evidence="3 7" id="KW-0812">Transmembrane</keyword>
<evidence type="ECO:0000313" key="10">
    <source>
        <dbReference type="Proteomes" id="UP001194469"/>
    </source>
</evidence>
<evidence type="ECO:0000313" key="9">
    <source>
        <dbReference type="EMBL" id="MBG3875891.1"/>
    </source>
</evidence>
<feature type="transmembrane region" description="Helical" evidence="7">
    <location>
        <begin position="12"/>
        <end position="30"/>
    </location>
</feature>
<evidence type="ECO:0000256" key="1">
    <source>
        <dbReference type="ARBA" id="ARBA00004141"/>
    </source>
</evidence>
<protein>
    <submittedName>
        <fullName evidence="9">Rhomboid family intramembrane serine protease</fullName>
    </submittedName>
</protein>
<keyword evidence="5 7" id="KW-1133">Transmembrane helix</keyword>
<evidence type="ECO:0000256" key="6">
    <source>
        <dbReference type="ARBA" id="ARBA00023136"/>
    </source>
</evidence>
<dbReference type="InterPro" id="IPR050925">
    <property type="entry name" value="Rhomboid_protease_S54"/>
</dbReference>
<keyword evidence="9" id="KW-0645">Protease</keyword>
<dbReference type="InterPro" id="IPR022764">
    <property type="entry name" value="Peptidase_S54_rhomboid_dom"/>
</dbReference>
<dbReference type="Pfam" id="PF01694">
    <property type="entry name" value="Rhomboid"/>
    <property type="match status" value="1"/>
</dbReference>
<feature type="transmembrane region" description="Helical" evidence="7">
    <location>
        <begin position="108"/>
        <end position="126"/>
    </location>
</feature>
<dbReference type="SUPFAM" id="SSF144091">
    <property type="entry name" value="Rhomboid-like"/>
    <property type="match status" value="1"/>
</dbReference>
<evidence type="ECO:0000256" key="7">
    <source>
        <dbReference type="SAM" id="Phobius"/>
    </source>
</evidence>
<feature type="domain" description="Peptidase S54 rhomboid" evidence="8">
    <location>
        <begin position="69"/>
        <end position="220"/>
    </location>
</feature>
<keyword evidence="10" id="KW-1185">Reference proteome</keyword>
<evidence type="ECO:0000256" key="2">
    <source>
        <dbReference type="ARBA" id="ARBA00009045"/>
    </source>
</evidence>
<name>A0ABS0J0E2_9BACT</name>
<keyword evidence="4" id="KW-0378">Hydrolase</keyword>
<dbReference type="Proteomes" id="UP001194469">
    <property type="component" value="Unassembled WGS sequence"/>
</dbReference>
<keyword evidence="6 7" id="KW-0472">Membrane</keyword>
<evidence type="ECO:0000256" key="4">
    <source>
        <dbReference type="ARBA" id="ARBA00022801"/>
    </source>
</evidence>
<reference evidence="9 10" key="1">
    <citation type="submission" date="2019-08" db="EMBL/GenBank/DDBJ databases">
        <authorList>
            <person name="Luo N."/>
        </authorList>
    </citation>
    <scope>NUCLEOTIDE SEQUENCE [LARGE SCALE GENOMIC DNA]</scope>
    <source>
        <strain evidence="9 10">NCIMB 9442</strain>
    </source>
</reference>
<dbReference type="GO" id="GO:0008233">
    <property type="term" value="F:peptidase activity"/>
    <property type="evidence" value="ECO:0007669"/>
    <property type="project" value="UniProtKB-KW"/>
</dbReference>
<evidence type="ECO:0000259" key="8">
    <source>
        <dbReference type="Pfam" id="PF01694"/>
    </source>
</evidence>
<sequence>MFPLRDTIPRVHTPWAVWCILAANLAVFLWQQTLTPGETLRLFHFMGVVPARFAHPDWALTSGYPPGGVIAFAAHMFLHGGWGHFLVNMWTLWIFGDNIEDVMGPVRFTIFYLTCGLAALLTHMVFSASSTVPVVGASGAIAGVLGAYFLLYPHARVTTLVPLLFIPLIFDLPAVVYLGIWFVTQLLSGLTSLGSDGAGIAWWAHLGGFVAGFVLLPLFRQKGRCYYCRFPEGRGRGVIRAPHDPEA</sequence>
<gene>
    <name evidence="9" type="ORF">FVW20_02325</name>
</gene>
<comment type="similarity">
    <text evidence="2">Belongs to the peptidase S54 family.</text>
</comment>
<evidence type="ECO:0000256" key="3">
    <source>
        <dbReference type="ARBA" id="ARBA00022692"/>
    </source>
</evidence>
<dbReference type="EMBL" id="VRYY01000047">
    <property type="protein sequence ID" value="MBG3875891.1"/>
    <property type="molecule type" value="Genomic_DNA"/>
</dbReference>
<dbReference type="PANTHER" id="PTHR43731:SF14">
    <property type="entry name" value="PRESENILIN-ASSOCIATED RHOMBOID-LIKE PROTEIN, MITOCHONDRIAL"/>
    <property type="match status" value="1"/>
</dbReference>
<accession>A0ABS0J0E2</accession>
<feature type="transmembrane region" description="Helical" evidence="7">
    <location>
        <begin position="132"/>
        <end position="151"/>
    </location>
</feature>
<feature type="transmembrane region" description="Helical" evidence="7">
    <location>
        <begin position="163"/>
        <end position="188"/>
    </location>
</feature>